<proteinExistence type="predicted"/>
<evidence type="ECO:0000256" key="1">
    <source>
        <dbReference type="ARBA" id="ARBA00022679"/>
    </source>
</evidence>
<dbReference type="VEuPathDB" id="FungiDB:RhiirFUN_008153"/>
<dbReference type="Proteomes" id="UP000018888">
    <property type="component" value="Unassembled WGS sequence"/>
</dbReference>
<sequence length="361" mass="41199">MTVIIKETYNVRPTQPTQHSPIILSNHDLVLPMVYMFAHHFYKNVDNKNDFMDPSKLRDSLGDILSDYYPLAGRLKKEIDGKLSIACCDQDITIQQLEEKNWQPSSIPDHLVPDLPVTHGLISLPLDVPLLMVQHTTLADGSVVLGTVMHHTIADGISLFCFLDNWGRKARQEPIIPPVHDRSLLKASGNPPTHEHPEFKLFKLPTEASQAMPPMPPMITKLFHINRDNLKKLCNLINGSQPNLALQIRKAIDKVNDSKIRSSIDWIEQQPNKSEIKLNCNYYCGKDLVLTNWSKFSLYDLDFGYGTPLRFSLRRGRNLDGIVFLLGTKYDDGIQAFTSLIIEHMQKLEQDPEFKEFFQIS</sequence>
<evidence type="ECO:0000313" key="2">
    <source>
        <dbReference type="EMBL" id="POG58449.1"/>
    </source>
</evidence>
<keyword evidence="3" id="KW-1185">Reference proteome</keyword>
<dbReference type="AlphaFoldDB" id="A0A2P4NZ83"/>
<name>A0A2P4NZ83_RHIID</name>
<evidence type="ECO:0000313" key="3">
    <source>
        <dbReference type="Proteomes" id="UP000018888"/>
    </source>
</evidence>
<dbReference type="PANTHER" id="PTHR31642">
    <property type="entry name" value="TRICHOTHECENE 3-O-ACETYLTRANSFERASE"/>
    <property type="match status" value="1"/>
</dbReference>
<dbReference type="Pfam" id="PF02458">
    <property type="entry name" value="Transferase"/>
    <property type="match status" value="2"/>
</dbReference>
<organism evidence="2 3">
    <name type="scientific">Rhizophagus irregularis (strain DAOM 181602 / DAOM 197198 / MUCL 43194)</name>
    <name type="common">Arbuscular mycorrhizal fungus</name>
    <name type="synonym">Glomus intraradices</name>
    <dbReference type="NCBI Taxonomy" id="747089"/>
    <lineage>
        <taxon>Eukaryota</taxon>
        <taxon>Fungi</taxon>
        <taxon>Fungi incertae sedis</taxon>
        <taxon>Mucoromycota</taxon>
        <taxon>Glomeromycotina</taxon>
        <taxon>Glomeromycetes</taxon>
        <taxon>Glomerales</taxon>
        <taxon>Glomeraceae</taxon>
        <taxon>Rhizophagus</taxon>
    </lineage>
</organism>
<protein>
    <submittedName>
        <fullName evidence="2">Transferase family-domain-containing protein</fullName>
    </submittedName>
</protein>
<dbReference type="GO" id="GO:0016747">
    <property type="term" value="F:acyltransferase activity, transferring groups other than amino-acyl groups"/>
    <property type="evidence" value="ECO:0007669"/>
    <property type="project" value="TreeGrafter"/>
</dbReference>
<accession>A0A2P4NZ83</accession>
<dbReference type="Gene3D" id="3.30.559.10">
    <property type="entry name" value="Chloramphenicol acetyltransferase-like domain"/>
    <property type="match status" value="2"/>
</dbReference>
<reference evidence="2 3" key="2">
    <citation type="journal article" date="2018" name="New Phytol.">
        <title>High intraspecific genome diversity in the model arbuscular mycorrhizal symbiont Rhizophagus irregularis.</title>
        <authorList>
            <person name="Chen E.C.H."/>
            <person name="Morin E."/>
            <person name="Beaudet D."/>
            <person name="Noel J."/>
            <person name="Yildirir G."/>
            <person name="Ndikumana S."/>
            <person name="Charron P."/>
            <person name="St-Onge C."/>
            <person name="Giorgi J."/>
            <person name="Kruger M."/>
            <person name="Marton T."/>
            <person name="Ropars J."/>
            <person name="Grigoriev I.V."/>
            <person name="Hainaut M."/>
            <person name="Henrissat B."/>
            <person name="Roux C."/>
            <person name="Martin F."/>
            <person name="Corradi N."/>
        </authorList>
    </citation>
    <scope>NUCLEOTIDE SEQUENCE [LARGE SCALE GENOMIC DNA]</scope>
    <source>
        <strain evidence="2 3">DAOM 197198</strain>
    </source>
</reference>
<keyword evidence="1 2" id="KW-0808">Transferase</keyword>
<dbReference type="EMBL" id="AUPC02000530">
    <property type="protein sequence ID" value="POG58449.1"/>
    <property type="molecule type" value="Genomic_DNA"/>
</dbReference>
<gene>
    <name evidence="2" type="ORF">GLOIN_2v1730744</name>
</gene>
<reference evidence="2 3" key="1">
    <citation type="journal article" date="2013" name="Proc. Natl. Acad. Sci. U.S.A.">
        <title>Genome of an arbuscular mycorrhizal fungus provides insight into the oldest plant symbiosis.</title>
        <authorList>
            <person name="Tisserant E."/>
            <person name="Malbreil M."/>
            <person name="Kuo A."/>
            <person name="Kohler A."/>
            <person name="Symeonidi A."/>
            <person name="Balestrini R."/>
            <person name="Charron P."/>
            <person name="Duensing N."/>
            <person name="Frei Dit Frey N."/>
            <person name="Gianinazzi-Pearson V."/>
            <person name="Gilbert L.B."/>
            <person name="Handa Y."/>
            <person name="Herr J.R."/>
            <person name="Hijri M."/>
            <person name="Koul R."/>
            <person name="Kawaguchi M."/>
            <person name="Krajinski F."/>
            <person name="Lammers P.J."/>
            <person name="Masclaux F.G."/>
            <person name="Murat C."/>
            <person name="Morin E."/>
            <person name="Ndikumana S."/>
            <person name="Pagni M."/>
            <person name="Petitpierre D."/>
            <person name="Requena N."/>
            <person name="Rosikiewicz P."/>
            <person name="Riley R."/>
            <person name="Saito K."/>
            <person name="San Clemente H."/>
            <person name="Shapiro H."/>
            <person name="van Tuinen D."/>
            <person name="Becard G."/>
            <person name="Bonfante P."/>
            <person name="Paszkowski U."/>
            <person name="Shachar-Hill Y.Y."/>
            <person name="Tuskan G.A."/>
            <person name="Young P.W."/>
            <person name="Sanders I.R."/>
            <person name="Henrissat B."/>
            <person name="Rensing S.A."/>
            <person name="Grigoriev I.V."/>
            <person name="Corradi N."/>
            <person name="Roux C."/>
            <person name="Martin F."/>
        </authorList>
    </citation>
    <scope>NUCLEOTIDE SEQUENCE [LARGE SCALE GENOMIC DNA]</scope>
    <source>
        <strain evidence="2 3">DAOM 197198</strain>
    </source>
</reference>
<comment type="caution">
    <text evidence="2">The sequence shown here is derived from an EMBL/GenBank/DDBJ whole genome shotgun (WGS) entry which is preliminary data.</text>
</comment>
<dbReference type="SUPFAM" id="SSF52777">
    <property type="entry name" value="CoA-dependent acyltransferases"/>
    <property type="match status" value="1"/>
</dbReference>
<dbReference type="InterPro" id="IPR023213">
    <property type="entry name" value="CAT-like_dom_sf"/>
</dbReference>
<dbReference type="InterPro" id="IPR050317">
    <property type="entry name" value="Plant_Fungal_Acyltransferase"/>
</dbReference>
<dbReference type="PANTHER" id="PTHR31642:SF310">
    <property type="entry name" value="FATTY ALCOHOL:CAFFEOYL-COA ACYLTRANSFERASE"/>
    <property type="match status" value="1"/>
</dbReference>